<comment type="caution">
    <text evidence="2">The sequence shown here is derived from an EMBL/GenBank/DDBJ whole genome shotgun (WGS) entry which is preliminary data.</text>
</comment>
<dbReference type="Proteomes" id="UP000828390">
    <property type="component" value="Unassembled WGS sequence"/>
</dbReference>
<reference evidence="2" key="2">
    <citation type="submission" date="2020-11" db="EMBL/GenBank/DDBJ databases">
        <authorList>
            <person name="McCartney M.A."/>
            <person name="Auch B."/>
            <person name="Kono T."/>
            <person name="Mallez S."/>
            <person name="Becker A."/>
            <person name="Gohl D.M."/>
            <person name="Silverstein K.A.T."/>
            <person name="Koren S."/>
            <person name="Bechman K.B."/>
            <person name="Herman A."/>
            <person name="Abrahante J.E."/>
            <person name="Garbe J."/>
        </authorList>
    </citation>
    <scope>NUCLEOTIDE SEQUENCE</scope>
    <source>
        <strain evidence="2">Duluth1</strain>
        <tissue evidence="2">Whole animal</tissue>
    </source>
</reference>
<protein>
    <submittedName>
        <fullName evidence="2">Uncharacterized protein</fullName>
    </submittedName>
</protein>
<sequence length="131" mass="14209">MFKILVTSFLVSNVYCNPGDCDNDDYCIDYCAEWKPNTVSSSCNDGRCFCDPGYITEMTTSTTTLASSSQNTKVTSTAAPQTSTRSPMCGYFNATRLPCKDNSACGLPNVLRVLCPDPAEVIYCPQKCGCC</sequence>
<gene>
    <name evidence="2" type="ORF">DPMN_031253</name>
</gene>
<reference evidence="2" key="1">
    <citation type="journal article" date="2019" name="bioRxiv">
        <title>The Genome of the Zebra Mussel, Dreissena polymorpha: A Resource for Invasive Species Research.</title>
        <authorList>
            <person name="McCartney M.A."/>
            <person name="Auch B."/>
            <person name="Kono T."/>
            <person name="Mallez S."/>
            <person name="Zhang Y."/>
            <person name="Obille A."/>
            <person name="Becker A."/>
            <person name="Abrahante J.E."/>
            <person name="Garbe J."/>
            <person name="Badalamenti J.P."/>
            <person name="Herman A."/>
            <person name="Mangelson H."/>
            <person name="Liachko I."/>
            <person name="Sullivan S."/>
            <person name="Sone E.D."/>
            <person name="Koren S."/>
            <person name="Silverstein K.A.T."/>
            <person name="Beckman K.B."/>
            <person name="Gohl D.M."/>
        </authorList>
    </citation>
    <scope>NUCLEOTIDE SEQUENCE</scope>
    <source>
        <strain evidence="2">Duluth1</strain>
        <tissue evidence="2">Whole animal</tissue>
    </source>
</reference>
<dbReference type="EMBL" id="JAIWYP010000002">
    <property type="protein sequence ID" value="KAH3868114.1"/>
    <property type="molecule type" value="Genomic_DNA"/>
</dbReference>
<keyword evidence="3" id="KW-1185">Reference proteome</keyword>
<evidence type="ECO:0000256" key="1">
    <source>
        <dbReference type="SAM" id="SignalP"/>
    </source>
</evidence>
<organism evidence="2 3">
    <name type="scientific">Dreissena polymorpha</name>
    <name type="common">Zebra mussel</name>
    <name type="synonym">Mytilus polymorpha</name>
    <dbReference type="NCBI Taxonomy" id="45954"/>
    <lineage>
        <taxon>Eukaryota</taxon>
        <taxon>Metazoa</taxon>
        <taxon>Spiralia</taxon>
        <taxon>Lophotrochozoa</taxon>
        <taxon>Mollusca</taxon>
        <taxon>Bivalvia</taxon>
        <taxon>Autobranchia</taxon>
        <taxon>Heteroconchia</taxon>
        <taxon>Euheterodonta</taxon>
        <taxon>Imparidentia</taxon>
        <taxon>Neoheterodontei</taxon>
        <taxon>Myida</taxon>
        <taxon>Dreissenoidea</taxon>
        <taxon>Dreissenidae</taxon>
        <taxon>Dreissena</taxon>
    </lineage>
</organism>
<keyword evidence="1" id="KW-0732">Signal</keyword>
<feature type="chain" id="PRO_5038447816" evidence="1">
    <location>
        <begin position="17"/>
        <end position="131"/>
    </location>
</feature>
<evidence type="ECO:0000313" key="2">
    <source>
        <dbReference type="EMBL" id="KAH3868114.1"/>
    </source>
</evidence>
<dbReference type="AlphaFoldDB" id="A0A9D4M1V2"/>
<accession>A0A9D4M1V2</accession>
<feature type="signal peptide" evidence="1">
    <location>
        <begin position="1"/>
        <end position="16"/>
    </location>
</feature>
<evidence type="ECO:0000313" key="3">
    <source>
        <dbReference type="Proteomes" id="UP000828390"/>
    </source>
</evidence>
<name>A0A9D4M1V2_DREPO</name>
<proteinExistence type="predicted"/>